<proteinExistence type="predicted"/>
<sequence>MQWISTQVLNGSTAGKFKSGVKSAIFSPSSVQQVNSHVPHFSVSHDRQDYWSRRVHDRCHKSFAEVVDEKCAKRIPVRTPEPDHKRIRERKARSPQDPIHNVLTSRGQDPLVYLPAIIKKLVFVGIGDLGWVQREGDTGRHVHAYPPHEKDPREWIAPELTHLTAKKDQTGKKYVTKFSQSTDIFAMGYILQRLCGDYFSDMTPKDEAAYDQEKFAKGFPSGTSLPHVAHRMSLREALEQMTAADIANRHDYWMTAREIGKDKL</sequence>
<gene>
    <name evidence="2" type="ORF">R1sor_015288</name>
</gene>
<dbReference type="EMBL" id="JBJQOH010000004">
    <property type="protein sequence ID" value="KAL3688979.1"/>
    <property type="molecule type" value="Genomic_DNA"/>
</dbReference>
<evidence type="ECO:0008006" key="4">
    <source>
        <dbReference type="Google" id="ProtNLM"/>
    </source>
</evidence>
<feature type="region of interest" description="Disordered" evidence="1">
    <location>
        <begin position="81"/>
        <end position="102"/>
    </location>
</feature>
<dbReference type="Proteomes" id="UP001633002">
    <property type="component" value="Unassembled WGS sequence"/>
</dbReference>
<organism evidence="2 3">
    <name type="scientific">Riccia sorocarpa</name>
    <dbReference type="NCBI Taxonomy" id="122646"/>
    <lineage>
        <taxon>Eukaryota</taxon>
        <taxon>Viridiplantae</taxon>
        <taxon>Streptophyta</taxon>
        <taxon>Embryophyta</taxon>
        <taxon>Marchantiophyta</taxon>
        <taxon>Marchantiopsida</taxon>
        <taxon>Marchantiidae</taxon>
        <taxon>Marchantiales</taxon>
        <taxon>Ricciaceae</taxon>
        <taxon>Riccia</taxon>
    </lineage>
</organism>
<comment type="caution">
    <text evidence="2">The sequence shown here is derived from an EMBL/GenBank/DDBJ whole genome shotgun (WGS) entry which is preliminary data.</text>
</comment>
<dbReference type="AlphaFoldDB" id="A0ABD3HET7"/>
<evidence type="ECO:0000256" key="1">
    <source>
        <dbReference type="SAM" id="MobiDB-lite"/>
    </source>
</evidence>
<protein>
    <recommendedName>
        <fullName evidence="4">Serine/threonine protein kinase</fullName>
    </recommendedName>
</protein>
<reference evidence="2 3" key="1">
    <citation type="submission" date="2024-09" db="EMBL/GenBank/DDBJ databases">
        <title>Chromosome-scale assembly of Riccia sorocarpa.</title>
        <authorList>
            <person name="Paukszto L."/>
        </authorList>
    </citation>
    <scope>NUCLEOTIDE SEQUENCE [LARGE SCALE GENOMIC DNA]</scope>
    <source>
        <strain evidence="2">LP-2024</strain>
        <tissue evidence="2">Aerial parts of the thallus</tissue>
    </source>
</reference>
<accession>A0ABD3HET7</accession>
<evidence type="ECO:0000313" key="2">
    <source>
        <dbReference type="EMBL" id="KAL3688979.1"/>
    </source>
</evidence>
<evidence type="ECO:0000313" key="3">
    <source>
        <dbReference type="Proteomes" id="UP001633002"/>
    </source>
</evidence>
<keyword evidence="3" id="KW-1185">Reference proteome</keyword>
<name>A0ABD3HET7_9MARC</name>